<reference evidence="9 10" key="2">
    <citation type="submission" date="2018-11" db="EMBL/GenBank/DDBJ databases">
        <authorList>
            <consortium name="Pathogen Informatics"/>
        </authorList>
    </citation>
    <scope>NUCLEOTIDE SEQUENCE [LARGE SCALE GENOMIC DNA]</scope>
</reference>
<evidence type="ECO:0000256" key="5">
    <source>
        <dbReference type="ARBA" id="ARBA00023163"/>
    </source>
</evidence>
<evidence type="ECO:0000256" key="6">
    <source>
        <dbReference type="ARBA" id="ARBA00023242"/>
    </source>
</evidence>
<evidence type="ECO:0000313" key="9">
    <source>
        <dbReference type="EMBL" id="VDM37162.1"/>
    </source>
</evidence>
<feature type="compositionally biased region" description="Polar residues" evidence="7">
    <location>
        <begin position="337"/>
        <end position="346"/>
    </location>
</feature>
<dbReference type="Pfam" id="PF13867">
    <property type="entry name" value="SAP30_Sin3_bdg"/>
    <property type="match status" value="1"/>
</dbReference>
<dbReference type="InterPro" id="IPR025718">
    <property type="entry name" value="SAP30_Sin3-bd"/>
</dbReference>
<comment type="similarity">
    <text evidence="2">Belongs to the SAP30 family.</text>
</comment>
<dbReference type="Gene3D" id="3.40.1800.30">
    <property type="match status" value="1"/>
</dbReference>
<keyword evidence="5" id="KW-0804">Transcription</keyword>
<feature type="region of interest" description="Disordered" evidence="7">
    <location>
        <begin position="285"/>
        <end position="376"/>
    </location>
</feature>
<dbReference type="GO" id="GO:0006355">
    <property type="term" value="P:regulation of DNA-templated transcription"/>
    <property type="evidence" value="ECO:0007669"/>
    <property type="project" value="TreeGrafter"/>
</dbReference>
<name>A0A183UBP0_TOXCA</name>
<proteinExistence type="inferred from homology"/>
<dbReference type="PANTHER" id="PTHR13286:SF6">
    <property type="entry name" value="HISTONE DEACETYLASE COMPLEX SUBUNIT SAP30L-RELATED"/>
    <property type="match status" value="1"/>
</dbReference>
<protein>
    <submittedName>
        <fullName evidence="11">SAP30_Sin3_bdg domain-containing protein</fullName>
    </submittedName>
</protein>
<dbReference type="WBParaSite" id="TCNE_0000591001-mRNA-1">
    <property type="protein sequence ID" value="TCNE_0000591001-mRNA-1"/>
    <property type="gene ID" value="TCNE_0000591001"/>
</dbReference>
<evidence type="ECO:0000313" key="10">
    <source>
        <dbReference type="Proteomes" id="UP000050794"/>
    </source>
</evidence>
<evidence type="ECO:0000256" key="3">
    <source>
        <dbReference type="ARBA" id="ARBA00022491"/>
    </source>
</evidence>
<feature type="region of interest" description="Disordered" evidence="7">
    <location>
        <begin position="68"/>
        <end position="88"/>
    </location>
</feature>
<keyword evidence="6" id="KW-0539">Nucleus</keyword>
<feature type="domain" description="Histone deacetylase complex subunit SAP30 Sin3 binding" evidence="8">
    <location>
        <begin position="404"/>
        <end position="457"/>
    </location>
</feature>
<evidence type="ECO:0000256" key="7">
    <source>
        <dbReference type="SAM" id="MobiDB-lite"/>
    </source>
</evidence>
<dbReference type="PANTHER" id="PTHR13286">
    <property type="entry name" value="SAP30"/>
    <property type="match status" value="1"/>
</dbReference>
<feature type="region of interest" description="Disordered" evidence="7">
    <location>
        <begin position="1"/>
        <end position="29"/>
    </location>
</feature>
<feature type="compositionally biased region" description="Basic and acidic residues" evidence="7">
    <location>
        <begin position="357"/>
        <end position="373"/>
    </location>
</feature>
<evidence type="ECO:0000313" key="11">
    <source>
        <dbReference type="WBParaSite" id="TCNE_0000591001-mRNA-1"/>
    </source>
</evidence>
<dbReference type="GO" id="GO:0000118">
    <property type="term" value="C:histone deacetylase complex"/>
    <property type="evidence" value="ECO:0007669"/>
    <property type="project" value="TreeGrafter"/>
</dbReference>
<keyword evidence="10" id="KW-1185">Reference proteome</keyword>
<dbReference type="AlphaFoldDB" id="A0A183UBP0"/>
<feature type="compositionally biased region" description="Polar residues" evidence="7">
    <location>
        <begin position="1"/>
        <end position="16"/>
    </location>
</feature>
<reference evidence="11" key="1">
    <citation type="submission" date="2016-06" db="UniProtKB">
        <authorList>
            <consortium name="WormBaseParasite"/>
        </authorList>
    </citation>
    <scope>IDENTIFICATION</scope>
</reference>
<dbReference type="Gene3D" id="6.10.160.20">
    <property type="match status" value="1"/>
</dbReference>
<dbReference type="Proteomes" id="UP000050794">
    <property type="component" value="Unassembled WGS sequence"/>
</dbReference>
<evidence type="ECO:0000256" key="4">
    <source>
        <dbReference type="ARBA" id="ARBA00023015"/>
    </source>
</evidence>
<accession>A0A183UBP0</accession>
<evidence type="ECO:0000256" key="2">
    <source>
        <dbReference type="ARBA" id="ARBA00006283"/>
    </source>
</evidence>
<dbReference type="EMBL" id="UYWY01019408">
    <property type="protein sequence ID" value="VDM37162.1"/>
    <property type="molecule type" value="Genomic_DNA"/>
</dbReference>
<keyword evidence="4" id="KW-0805">Transcription regulation</keyword>
<dbReference type="InterPro" id="IPR024145">
    <property type="entry name" value="His_deAcase_SAP30/SAP30L"/>
</dbReference>
<evidence type="ECO:0000256" key="1">
    <source>
        <dbReference type="ARBA" id="ARBA00004123"/>
    </source>
</evidence>
<sequence>MQRQGGHLPSSSSVGISTDHRNETTSSAPLINIAEGGSIRFESSFSDLSSSVVYKNAGQCSNPALTGASLPHFTGSESPSGRTSQPGDFKGYATMPGTSGIGIVRPQQQIFFAGKTLFKFVKGYGVDPTTVRNNYYDEETTDEGSDEYSTSSASSAECAALESEAFNGQMQCCIAEKVDGGLYECCPRKACGIWLSETLRELSALKRFPFVYNTAKRHYYICLYHRRVIKNEPSLAKGESLKARELSRYEEDAFPNEEERMEIADDPLLSVSYFIYPSSDKSSRRRQVTLTLRSGEPSRKRHKRDGKRKESVLSEEGSESDMSEGYTEQRPRRSARHQSNGCATPSTPVPNGKTIPVRKESEKPIKDTDRSVEVDSSIGDDFTDHISTPIEACSISGIVPFNLLSAASLRRYKKYFKLSHRSGASTKQQLLDGVAEHFATLQVPPTETAACLIYTVRMNRNKLDYPNGSTLSETSATSVSGALDS</sequence>
<dbReference type="GO" id="GO:0003712">
    <property type="term" value="F:transcription coregulator activity"/>
    <property type="evidence" value="ECO:0007669"/>
    <property type="project" value="TreeGrafter"/>
</dbReference>
<evidence type="ECO:0000259" key="8">
    <source>
        <dbReference type="Pfam" id="PF13867"/>
    </source>
</evidence>
<dbReference type="InterPro" id="IPR038291">
    <property type="entry name" value="SAP30_C_sf"/>
</dbReference>
<gene>
    <name evidence="9" type="ORF">TCNE_LOCUS5910</name>
</gene>
<feature type="compositionally biased region" description="Polar residues" evidence="7">
    <location>
        <begin position="75"/>
        <end position="86"/>
    </location>
</feature>
<keyword evidence="3" id="KW-0678">Repressor</keyword>
<organism evidence="10 11">
    <name type="scientific">Toxocara canis</name>
    <name type="common">Canine roundworm</name>
    <dbReference type="NCBI Taxonomy" id="6265"/>
    <lineage>
        <taxon>Eukaryota</taxon>
        <taxon>Metazoa</taxon>
        <taxon>Ecdysozoa</taxon>
        <taxon>Nematoda</taxon>
        <taxon>Chromadorea</taxon>
        <taxon>Rhabditida</taxon>
        <taxon>Spirurina</taxon>
        <taxon>Ascaridomorpha</taxon>
        <taxon>Ascaridoidea</taxon>
        <taxon>Toxocaridae</taxon>
        <taxon>Toxocara</taxon>
    </lineage>
</organism>
<comment type="subcellular location">
    <subcellularLocation>
        <location evidence="1">Nucleus</location>
    </subcellularLocation>
</comment>